<accession>A0A1P8JSE6</accession>
<reference evidence="1 2" key="1">
    <citation type="submission" date="2017-01" db="EMBL/GenBank/DDBJ databases">
        <authorList>
            <person name="Mah S.A."/>
            <person name="Swanson W.J."/>
            <person name="Moy G.W."/>
            <person name="Vacquier V.D."/>
        </authorList>
    </citation>
    <scope>NUCLEOTIDE SEQUENCE [LARGE SCALE GENOMIC DNA]</scope>
    <source>
        <strain evidence="1 2">DCY110</strain>
    </source>
</reference>
<keyword evidence="2" id="KW-1185">Reference proteome</keyword>
<evidence type="ECO:0008006" key="3">
    <source>
        <dbReference type="Google" id="ProtNLM"/>
    </source>
</evidence>
<evidence type="ECO:0000313" key="2">
    <source>
        <dbReference type="Proteomes" id="UP000186609"/>
    </source>
</evidence>
<proteinExistence type="predicted"/>
<organism evidence="1 2">
    <name type="scientific">Rhodoferax koreensis</name>
    <dbReference type="NCBI Taxonomy" id="1842727"/>
    <lineage>
        <taxon>Bacteria</taxon>
        <taxon>Pseudomonadati</taxon>
        <taxon>Pseudomonadota</taxon>
        <taxon>Betaproteobacteria</taxon>
        <taxon>Burkholderiales</taxon>
        <taxon>Comamonadaceae</taxon>
        <taxon>Rhodoferax</taxon>
    </lineage>
</organism>
<dbReference type="KEGG" id="rhy:RD110_05285"/>
<dbReference type="OrthoDB" id="9180722at2"/>
<dbReference type="EMBL" id="CP019236">
    <property type="protein sequence ID" value="APW36677.1"/>
    <property type="molecule type" value="Genomic_DNA"/>
</dbReference>
<gene>
    <name evidence="1" type="ORF">RD110_05285</name>
</gene>
<name>A0A1P8JSE6_9BURK</name>
<dbReference type="AlphaFoldDB" id="A0A1P8JSE6"/>
<dbReference type="RefSeq" id="WP_076197356.1">
    <property type="nucleotide sequence ID" value="NZ_CP019236.1"/>
</dbReference>
<dbReference type="Proteomes" id="UP000186609">
    <property type="component" value="Chromosome"/>
</dbReference>
<evidence type="ECO:0000313" key="1">
    <source>
        <dbReference type="EMBL" id="APW36677.1"/>
    </source>
</evidence>
<sequence>MNDRVVRMFHEAQDRLHDADILARSLDTRSDSQAIIRILGFEILLKCALLLSGQEPKNSHNYKKLWLGLPGHVRREVLKVASERMPGHADLTNLEEKLDWFQFVFERARYHYELYENYSLKEQTALGELWIALGAPNNEAVVQYFPSELKCLIDGLTTYIENAA</sequence>
<protein>
    <recommendedName>
        <fullName evidence="3">HEPN domain-containing protein</fullName>
    </recommendedName>
</protein>